<evidence type="ECO:0000256" key="3">
    <source>
        <dbReference type="ARBA" id="ARBA00009337"/>
    </source>
</evidence>
<comment type="similarity">
    <text evidence="3">Belongs to the glycosyltransferase 2 family. OpgH subfamily.</text>
</comment>
<feature type="transmembrane region" description="Helical" evidence="13">
    <location>
        <begin position="482"/>
        <end position="504"/>
    </location>
</feature>
<dbReference type="EMBL" id="CP003989">
    <property type="protein sequence ID" value="AGA32963.1"/>
    <property type="molecule type" value="Genomic_DNA"/>
</dbReference>
<organism evidence="15 16">
    <name type="scientific">Thioalkalivibrio nitratireducens (strain DSM 14787 / UNIQEM 213 / ALEN2)</name>
    <dbReference type="NCBI Taxonomy" id="1255043"/>
    <lineage>
        <taxon>Bacteria</taxon>
        <taxon>Pseudomonadati</taxon>
        <taxon>Pseudomonadota</taxon>
        <taxon>Gammaproteobacteria</taxon>
        <taxon>Chromatiales</taxon>
        <taxon>Ectothiorhodospiraceae</taxon>
        <taxon>Thioalkalivibrio</taxon>
    </lineage>
</organism>
<reference evidence="15" key="1">
    <citation type="submission" date="2015-12" db="EMBL/GenBank/DDBJ databases">
        <authorList>
            <person name="Tikhonova T.V."/>
            <person name="Pavlov A.R."/>
            <person name="Beletsky A.V."/>
            <person name="Mardanov A.V."/>
            <person name="Sorokin D.Y."/>
            <person name="Ravin N.V."/>
            <person name="Popov V.O."/>
        </authorList>
    </citation>
    <scope>NUCLEOTIDE SEQUENCE</scope>
    <source>
        <strain evidence="15">DSM 14787</strain>
    </source>
</reference>
<comment type="pathway">
    <text evidence="2">Glycan metabolism; osmoregulated periplasmic glucan (OPG) biosynthesis.</text>
</comment>
<dbReference type="STRING" id="1255043.TVNIR_1290"/>
<evidence type="ECO:0000256" key="12">
    <source>
        <dbReference type="SAM" id="MobiDB-lite"/>
    </source>
</evidence>
<dbReference type="InterPro" id="IPR001173">
    <property type="entry name" value="Glyco_trans_2-like"/>
</dbReference>
<evidence type="ECO:0000256" key="5">
    <source>
        <dbReference type="ARBA" id="ARBA00022475"/>
    </source>
</evidence>
<evidence type="ECO:0000259" key="14">
    <source>
        <dbReference type="Pfam" id="PF13632"/>
    </source>
</evidence>
<dbReference type="GO" id="GO:0016758">
    <property type="term" value="F:hexosyltransferase activity"/>
    <property type="evidence" value="ECO:0007669"/>
    <property type="project" value="TreeGrafter"/>
</dbReference>
<feature type="transmembrane region" description="Helical" evidence="13">
    <location>
        <begin position="393"/>
        <end position="416"/>
    </location>
</feature>
<dbReference type="GO" id="GO:0005886">
    <property type="term" value="C:plasma membrane"/>
    <property type="evidence" value="ECO:0007669"/>
    <property type="project" value="UniProtKB-SubCell"/>
</dbReference>
<name>L0DVB1_THIND</name>
<evidence type="ECO:0000256" key="7">
    <source>
        <dbReference type="ARBA" id="ARBA00022676"/>
    </source>
</evidence>
<proteinExistence type="inferred from homology"/>
<comment type="subcellular location">
    <subcellularLocation>
        <location evidence="1">Cell inner membrane</location>
        <topology evidence="1">Multi-pass membrane protein</topology>
    </subcellularLocation>
</comment>
<feature type="region of interest" description="Disordered" evidence="12">
    <location>
        <begin position="644"/>
        <end position="684"/>
    </location>
</feature>
<dbReference type="NCBIfam" id="NF003962">
    <property type="entry name" value="PRK05454.2-5"/>
    <property type="match status" value="1"/>
</dbReference>
<dbReference type="Pfam" id="PF13632">
    <property type="entry name" value="Glyco_trans_2_3"/>
    <property type="match status" value="1"/>
</dbReference>
<keyword evidence="9 13" id="KW-0812">Transmembrane</keyword>
<dbReference type="KEGG" id="tni:TVNIR_1290"/>
<feature type="transmembrane region" description="Helical" evidence="13">
    <location>
        <begin position="71"/>
        <end position="99"/>
    </location>
</feature>
<feature type="transmembrane region" description="Helical" evidence="13">
    <location>
        <begin position="39"/>
        <end position="65"/>
    </location>
</feature>
<dbReference type="Gene3D" id="3.90.550.10">
    <property type="entry name" value="Spore Coat Polysaccharide Biosynthesis Protein SpsA, Chain A"/>
    <property type="match status" value="1"/>
</dbReference>
<evidence type="ECO:0000256" key="13">
    <source>
        <dbReference type="SAM" id="Phobius"/>
    </source>
</evidence>
<evidence type="ECO:0000256" key="1">
    <source>
        <dbReference type="ARBA" id="ARBA00004429"/>
    </source>
</evidence>
<dbReference type="PANTHER" id="PTHR43867:SF5">
    <property type="entry name" value="GLUCANS BIOSYNTHESIS GLUCOSYLTRANSFERASE H"/>
    <property type="match status" value="1"/>
</dbReference>
<dbReference type="PANTHER" id="PTHR43867">
    <property type="entry name" value="CELLULOSE SYNTHASE CATALYTIC SUBUNIT A [UDP-FORMING]"/>
    <property type="match status" value="1"/>
</dbReference>
<dbReference type="eggNOG" id="COG2943">
    <property type="taxonomic scope" value="Bacteria"/>
</dbReference>
<dbReference type="Proteomes" id="UP000010809">
    <property type="component" value="Chromosome"/>
</dbReference>
<dbReference type="SUPFAM" id="SSF53448">
    <property type="entry name" value="Nucleotide-diphospho-sugar transferases"/>
    <property type="match status" value="1"/>
</dbReference>
<evidence type="ECO:0000313" key="16">
    <source>
        <dbReference type="Proteomes" id="UP000010809"/>
    </source>
</evidence>
<evidence type="ECO:0000256" key="10">
    <source>
        <dbReference type="ARBA" id="ARBA00022989"/>
    </source>
</evidence>
<dbReference type="InterPro" id="IPR029044">
    <property type="entry name" value="Nucleotide-diphossugar_trans"/>
</dbReference>
<evidence type="ECO:0000256" key="4">
    <source>
        <dbReference type="ARBA" id="ARBA00020585"/>
    </source>
</evidence>
<protein>
    <recommendedName>
        <fullName evidence="4">Glucans biosynthesis glucosyltransferase H</fullName>
    </recommendedName>
</protein>
<evidence type="ECO:0000256" key="11">
    <source>
        <dbReference type="ARBA" id="ARBA00023136"/>
    </source>
</evidence>
<dbReference type="NCBIfam" id="NF003958">
    <property type="entry name" value="PRK05454.2-1"/>
    <property type="match status" value="1"/>
</dbReference>
<dbReference type="PATRIC" id="fig|1255043.3.peg.1304"/>
<keyword evidence="10 13" id="KW-1133">Transmembrane helix</keyword>
<dbReference type="AlphaFoldDB" id="L0DVB1"/>
<keyword evidence="16" id="KW-1185">Reference proteome</keyword>
<dbReference type="HOGENOM" id="CLU_015730_1_0_6"/>
<dbReference type="CDD" id="cd04191">
    <property type="entry name" value="Glucan_BSP_MdoH"/>
    <property type="match status" value="1"/>
</dbReference>
<keyword evidence="11 13" id="KW-0472">Membrane</keyword>
<keyword evidence="7" id="KW-0328">Glycosyltransferase</keyword>
<keyword evidence="8" id="KW-0808">Transferase</keyword>
<keyword evidence="6" id="KW-0997">Cell inner membrane</keyword>
<dbReference type="InterPro" id="IPR050321">
    <property type="entry name" value="Glycosyltr_2/OpgH_subfam"/>
</dbReference>
<gene>
    <name evidence="15" type="primary">opgH [H]</name>
    <name evidence="15" type="ordered locus">TVNIR_1290</name>
</gene>
<accession>L0DVB1</accession>
<evidence type="ECO:0000256" key="8">
    <source>
        <dbReference type="ARBA" id="ARBA00022679"/>
    </source>
</evidence>
<sequence>MSGIPMNAEPGNVTDRAARAAGRGESMRLAAPAVRGRQILFFGVVLVTALGGTAMMAGVLSAGGFGPFEVFILGLFAITFSWIAASFWTAMAGFLLHAVGCNPLSLRRLSARTRRFADTPLRQRTAVVMPVYNEAPDRVMHGVAAMCRSLAATGCADAFDFFLLSDSNDPAIIRAEERGVARLRSRLPPSLRLQYRRRRANTGRKAGNIAEFCDRWGARYEYMVVLDADSLVEGLTLVTLVRYMDANPRTGLIQTLPLPARQETLFGRFQQFANAVHGPILAAGLAFWQADGANYWGHNAIIRIRPFMEHCGLPILPGRPPLGGEILSHDFVEAAFLRRAGWDLWLLPGLGGSHEELPGNLVDFARRDRRWIQGNLQHLRLLRVPGLQPLNRVHFLFGAVSYLSSLFWMFMLAAATGAASTGPSASIPVAEPSQPMALGLLAGTLVLLLLPKLLGVMLALVRAPAAFGGRMRLAASGLLETGYSVLIAPAMMAFHTMLIGAVLAGRNVTWSAQPREGRMVGWAEAWQRTAAPVLAGLVWGLLLAWSAPGFLWWVAPVLAGLLAAPLLVRSSGSRRAGVWLRERRLLLAPCELEPPPVIAAVDGMERRPRARLRCSGVPIRQRPWPGTQGACAGRRAVPREGGKFGAYGAQPPDTPGATRATPGMAQPFPRPAQRSAGVCGEAIG</sequence>
<evidence type="ECO:0000313" key="15">
    <source>
        <dbReference type="EMBL" id="AGA32963.1"/>
    </source>
</evidence>
<feature type="transmembrane region" description="Helical" evidence="13">
    <location>
        <begin position="436"/>
        <end position="461"/>
    </location>
</feature>
<evidence type="ECO:0000256" key="2">
    <source>
        <dbReference type="ARBA" id="ARBA00005001"/>
    </source>
</evidence>
<keyword evidence="5" id="KW-1003">Cell membrane</keyword>
<evidence type="ECO:0000256" key="9">
    <source>
        <dbReference type="ARBA" id="ARBA00022692"/>
    </source>
</evidence>
<evidence type="ECO:0000256" key="6">
    <source>
        <dbReference type="ARBA" id="ARBA00022519"/>
    </source>
</evidence>
<feature type="domain" description="Glycosyltransferase 2-like" evidence="14">
    <location>
        <begin position="224"/>
        <end position="436"/>
    </location>
</feature>
<dbReference type="OrthoDB" id="9775281at2"/>
<feature type="transmembrane region" description="Helical" evidence="13">
    <location>
        <begin position="550"/>
        <end position="568"/>
    </location>
</feature>